<dbReference type="SUPFAM" id="SSF53383">
    <property type="entry name" value="PLP-dependent transferases"/>
    <property type="match status" value="1"/>
</dbReference>
<proteinExistence type="inferred from homology"/>
<dbReference type="EMBL" id="JAGQLN010000025">
    <property type="protein sequence ID" value="MCA9377207.1"/>
    <property type="molecule type" value="Genomic_DNA"/>
</dbReference>
<evidence type="ECO:0000313" key="6">
    <source>
        <dbReference type="Proteomes" id="UP000741282"/>
    </source>
</evidence>
<reference evidence="5" key="1">
    <citation type="submission" date="2020-04" db="EMBL/GenBank/DDBJ databases">
        <authorList>
            <person name="Zhang T."/>
        </authorList>
    </citation>
    <scope>NUCLEOTIDE SEQUENCE</scope>
    <source>
        <strain evidence="5">HKST-UBA17</strain>
    </source>
</reference>
<dbReference type="GO" id="GO:0016829">
    <property type="term" value="F:lyase activity"/>
    <property type="evidence" value="ECO:0007669"/>
    <property type="project" value="InterPro"/>
</dbReference>
<dbReference type="Proteomes" id="UP000741282">
    <property type="component" value="Unassembled WGS sequence"/>
</dbReference>
<dbReference type="Gene3D" id="3.40.640.10">
    <property type="entry name" value="Type I PLP-dependent aspartate aminotransferase-like (Major domain)"/>
    <property type="match status" value="1"/>
</dbReference>
<dbReference type="PANTHER" id="PTHR48097">
    <property type="entry name" value="L-THREONINE ALDOLASE-RELATED"/>
    <property type="match status" value="1"/>
</dbReference>
<name>A0A955KWY9_9BACT</name>
<keyword evidence="3" id="KW-0663">Pyridoxal phosphate</keyword>
<organism evidence="5 6">
    <name type="scientific">Candidatus Dojkabacteria bacterium</name>
    <dbReference type="NCBI Taxonomy" id="2099670"/>
    <lineage>
        <taxon>Bacteria</taxon>
        <taxon>Candidatus Dojkabacteria</taxon>
    </lineage>
</organism>
<dbReference type="Gene3D" id="3.90.1150.10">
    <property type="entry name" value="Aspartate Aminotransferase, domain 1"/>
    <property type="match status" value="1"/>
</dbReference>
<dbReference type="GO" id="GO:0008483">
    <property type="term" value="F:transaminase activity"/>
    <property type="evidence" value="ECO:0007669"/>
    <property type="project" value="UniProtKB-KW"/>
</dbReference>
<keyword evidence="5" id="KW-0808">Transferase</keyword>
<reference evidence="5" key="2">
    <citation type="journal article" date="2021" name="Microbiome">
        <title>Successional dynamics and alternative stable states in a saline activated sludge microbial community over 9 years.</title>
        <authorList>
            <person name="Wang Y."/>
            <person name="Ye J."/>
            <person name="Ju F."/>
            <person name="Liu L."/>
            <person name="Boyd J.A."/>
            <person name="Deng Y."/>
            <person name="Parks D.H."/>
            <person name="Jiang X."/>
            <person name="Yin X."/>
            <person name="Woodcroft B.J."/>
            <person name="Tyson G.W."/>
            <person name="Hugenholtz P."/>
            <person name="Polz M.F."/>
            <person name="Zhang T."/>
        </authorList>
    </citation>
    <scope>NUCLEOTIDE SEQUENCE</scope>
    <source>
        <strain evidence="5">HKST-UBA17</strain>
    </source>
</reference>
<comment type="caution">
    <text evidence="5">The sequence shown here is derived from an EMBL/GenBank/DDBJ whole genome shotgun (WGS) entry which is preliminary data.</text>
</comment>
<evidence type="ECO:0000313" key="5">
    <source>
        <dbReference type="EMBL" id="MCA9377207.1"/>
    </source>
</evidence>
<dbReference type="InterPro" id="IPR015422">
    <property type="entry name" value="PyrdxlP-dep_Trfase_small"/>
</dbReference>
<feature type="domain" description="Aromatic amino acid beta-eliminating lyase/threonine aldolase" evidence="4">
    <location>
        <begin position="21"/>
        <end position="279"/>
    </location>
</feature>
<evidence type="ECO:0000259" key="4">
    <source>
        <dbReference type="Pfam" id="PF01212"/>
    </source>
</evidence>
<dbReference type="AlphaFoldDB" id="A0A955KWY9"/>
<sequence length="333" mass="36767">MADPEIIEAISSYGIQQFVGYGDDQVSNDAKDLIRNAIGMENIDIHFIPGGTHVNLITIDSILTQSYMSVLAVESGHINVHEAGAIEATGHKITYVPSRDGKMIIDEIDNIMELHKDEHMVLPQLVYISQTTELGTVYSRAELKRLRDVCDKWGLYLFVDGARLGSALTSPVSDIDLGELASLADVFYIGATKNGGMLGEALVIVNDTLKKDFRRNIKMRGGLMAKGIVLSIQFKVLFTGSRYLDHAQHANDMAQKLSEGISELGYSFMTPPVSNQIFPVFSDELISKLSGLYGFYVWRTEGDGKSSIRLVTSWATPIDMVEAFLDDLKLYTS</sequence>
<evidence type="ECO:0000256" key="1">
    <source>
        <dbReference type="ARBA" id="ARBA00001933"/>
    </source>
</evidence>
<dbReference type="InterPro" id="IPR015424">
    <property type="entry name" value="PyrdxlP-dep_Trfase"/>
</dbReference>
<gene>
    <name evidence="5" type="ORF">KC685_04800</name>
</gene>
<dbReference type="InterPro" id="IPR001597">
    <property type="entry name" value="ArAA_b-elim_lyase/Thr_aldolase"/>
</dbReference>
<dbReference type="PANTHER" id="PTHR48097:SF5">
    <property type="entry name" value="LOW SPECIFICITY L-THREONINE ALDOLASE"/>
    <property type="match status" value="1"/>
</dbReference>
<protein>
    <submittedName>
        <fullName evidence="5">Aminotransferase class V-fold PLP-dependent enzyme</fullName>
    </submittedName>
</protein>
<evidence type="ECO:0000256" key="2">
    <source>
        <dbReference type="ARBA" id="ARBA00006966"/>
    </source>
</evidence>
<accession>A0A955KWY9</accession>
<comment type="similarity">
    <text evidence="2">Belongs to the threonine aldolase family.</text>
</comment>
<comment type="cofactor">
    <cofactor evidence="1">
        <name>pyridoxal 5'-phosphate</name>
        <dbReference type="ChEBI" id="CHEBI:597326"/>
    </cofactor>
</comment>
<keyword evidence="5" id="KW-0032">Aminotransferase</keyword>
<dbReference type="InterPro" id="IPR015421">
    <property type="entry name" value="PyrdxlP-dep_Trfase_major"/>
</dbReference>
<dbReference type="GO" id="GO:0006520">
    <property type="term" value="P:amino acid metabolic process"/>
    <property type="evidence" value="ECO:0007669"/>
    <property type="project" value="InterPro"/>
</dbReference>
<dbReference type="Pfam" id="PF01212">
    <property type="entry name" value="Beta_elim_lyase"/>
    <property type="match status" value="1"/>
</dbReference>
<evidence type="ECO:0000256" key="3">
    <source>
        <dbReference type="ARBA" id="ARBA00022898"/>
    </source>
</evidence>